<dbReference type="GO" id="GO:0102559">
    <property type="term" value="F:peptide chain release factor N(5)-glutamine methyltransferase activity"/>
    <property type="evidence" value="ECO:0007669"/>
    <property type="project" value="UniProtKB-EC"/>
</dbReference>
<dbReference type="InterPro" id="IPR004556">
    <property type="entry name" value="HemK-like"/>
</dbReference>
<feature type="domain" description="Methyltransferase small" evidence="6">
    <location>
        <begin position="118"/>
        <end position="201"/>
    </location>
</feature>
<dbReference type="EMBL" id="NVVJ01000012">
    <property type="protein sequence ID" value="PCJ26223.1"/>
    <property type="molecule type" value="Genomic_DNA"/>
</dbReference>
<organism evidence="8 9">
    <name type="scientific">SAR86 cluster bacterium</name>
    <dbReference type="NCBI Taxonomy" id="2030880"/>
    <lineage>
        <taxon>Bacteria</taxon>
        <taxon>Pseudomonadati</taxon>
        <taxon>Pseudomonadota</taxon>
        <taxon>Gammaproteobacteria</taxon>
        <taxon>SAR86 cluster</taxon>
    </lineage>
</organism>
<dbReference type="PANTHER" id="PTHR18895:SF74">
    <property type="entry name" value="MTRF1L RELEASE FACTOR GLUTAMINE METHYLTRANSFERASE"/>
    <property type="match status" value="1"/>
</dbReference>
<evidence type="ECO:0000256" key="4">
    <source>
        <dbReference type="ARBA" id="ARBA00048391"/>
    </source>
</evidence>
<protein>
    <recommendedName>
        <fullName evidence="5">Release factor glutamine methyltransferase</fullName>
        <shortName evidence="5">RF MTase</shortName>
        <ecNumber evidence="5">2.1.1.297</ecNumber>
    </recommendedName>
    <alternativeName>
        <fullName evidence="5">N5-glutamine methyltransferase PrmC</fullName>
    </alternativeName>
    <alternativeName>
        <fullName evidence="5">Protein-(glutamine-N5) MTase PrmC</fullName>
    </alternativeName>
    <alternativeName>
        <fullName evidence="5">Protein-glutamine N-methyltransferase PrmC</fullName>
    </alternativeName>
</protein>
<dbReference type="InterPro" id="IPR029063">
    <property type="entry name" value="SAM-dependent_MTases_sf"/>
</dbReference>
<evidence type="ECO:0000313" key="9">
    <source>
        <dbReference type="Proteomes" id="UP000218327"/>
    </source>
</evidence>
<dbReference type="SUPFAM" id="SSF53335">
    <property type="entry name" value="S-adenosyl-L-methionine-dependent methyltransferases"/>
    <property type="match status" value="1"/>
</dbReference>
<dbReference type="InterPro" id="IPR040758">
    <property type="entry name" value="PrmC_N"/>
</dbReference>
<sequence>MLTIKQALEEARQMPTTSDSWKLDAELLLADAIQSSRETLYTWPERELTEQSLSTFRSHCSRRQQGEPIAYILGKRAFWDFELQVNHHVLIPRPETELLVETAIEILQGLPPRKNQSPELNILDLGTGSGAIALAIARENQDWKLTAVDFSEEALEVARLNASALKVSNIEFRQASWCDGLENFRYDMIVANPPYVASDDDHLQQGDISFEPLSALVAKEDGLADIRQLVSQSREILKKDSWLLIEHGYNQKEQVAKILGDSDYSNINCKKDLAGIDRMTAAKLSL</sequence>
<feature type="binding site" evidence="5">
    <location>
        <position position="149"/>
    </location>
    <ligand>
        <name>S-adenosyl-L-methionine</name>
        <dbReference type="ChEBI" id="CHEBI:59789"/>
    </ligand>
</feature>
<accession>A0A2A5B3W1</accession>
<dbReference type="AlphaFoldDB" id="A0A2A5B3W1"/>
<reference evidence="9" key="1">
    <citation type="submission" date="2017-08" db="EMBL/GenBank/DDBJ databases">
        <title>A dynamic microbial community with high functional redundancy inhabits the cold, oxic subseafloor aquifer.</title>
        <authorList>
            <person name="Tully B.J."/>
            <person name="Wheat C.G."/>
            <person name="Glazer B.T."/>
            <person name="Huber J.A."/>
        </authorList>
    </citation>
    <scope>NUCLEOTIDE SEQUENCE [LARGE SCALE GENOMIC DNA]</scope>
</reference>
<feature type="binding site" evidence="5">
    <location>
        <begin position="192"/>
        <end position="195"/>
    </location>
    <ligand>
        <name>substrate</name>
    </ligand>
</feature>
<feature type="binding site" evidence="5">
    <location>
        <position position="192"/>
    </location>
    <ligand>
        <name>S-adenosyl-L-methionine</name>
        <dbReference type="ChEBI" id="CHEBI:59789"/>
    </ligand>
</feature>
<dbReference type="Gene3D" id="1.10.8.10">
    <property type="entry name" value="DNA helicase RuvA subunit, C-terminal domain"/>
    <property type="match status" value="1"/>
</dbReference>
<comment type="caution">
    <text evidence="8">The sequence shown here is derived from an EMBL/GenBank/DDBJ whole genome shotgun (WGS) entry which is preliminary data.</text>
</comment>
<feature type="binding site" evidence="5">
    <location>
        <position position="177"/>
    </location>
    <ligand>
        <name>S-adenosyl-L-methionine</name>
        <dbReference type="ChEBI" id="CHEBI:59789"/>
    </ligand>
</feature>
<gene>
    <name evidence="5 8" type="primary">prmC</name>
    <name evidence="8" type="ORF">COA96_05640</name>
</gene>
<name>A0A2A5B3W1_9GAMM</name>
<comment type="catalytic activity">
    <reaction evidence="4 5">
        <text>L-glutaminyl-[peptide chain release factor] + S-adenosyl-L-methionine = N(5)-methyl-L-glutaminyl-[peptide chain release factor] + S-adenosyl-L-homocysteine + H(+)</text>
        <dbReference type="Rhea" id="RHEA:42896"/>
        <dbReference type="Rhea" id="RHEA-COMP:10271"/>
        <dbReference type="Rhea" id="RHEA-COMP:10272"/>
        <dbReference type="ChEBI" id="CHEBI:15378"/>
        <dbReference type="ChEBI" id="CHEBI:30011"/>
        <dbReference type="ChEBI" id="CHEBI:57856"/>
        <dbReference type="ChEBI" id="CHEBI:59789"/>
        <dbReference type="ChEBI" id="CHEBI:61891"/>
        <dbReference type="EC" id="2.1.1.297"/>
    </reaction>
</comment>
<evidence type="ECO:0000259" key="7">
    <source>
        <dbReference type="Pfam" id="PF17827"/>
    </source>
</evidence>
<keyword evidence="2 5" id="KW-0808">Transferase</keyword>
<dbReference type="GO" id="GO:0003676">
    <property type="term" value="F:nucleic acid binding"/>
    <property type="evidence" value="ECO:0007669"/>
    <property type="project" value="InterPro"/>
</dbReference>
<dbReference type="InterPro" id="IPR050320">
    <property type="entry name" value="N5-glutamine_MTase"/>
</dbReference>
<evidence type="ECO:0000256" key="2">
    <source>
        <dbReference type="ARBA" id="ARBA00022679"/>
    </source>
</evidence>
<proteinExistence type="inferred from homology"/>
<dbReference type="InterPro" id="IPR002052">
    <property type="entry name" value="DNA_methylase_N6_adenine_CS"/>
</dbReference>
<dbReference type="CDD" id="cd02440">
    <property type="entry name" value="AdoMet_MTases"/>
    <property type="match status" value="1"/>
</dbReference>
<dbReference type="PROSITE" id="PS00092">
    <property type="entry name" value="N6_MTASE"/>
    <property type="match status" value="1"/>
</dbReference>
<dbReference type="PANTHER" id="PTHR18895">
    <property type="entry name" value="HEMK METHYLTRANSFERASE"/>
    <property type="match status" value="1"/>
</dbReference>
<dbReference type="NCBIfam" id="TIGR03534">
    <property type="entry name" value="RF_mod_PrmC"/>
    <property type="match status" value="1"/>
</dbReference>
<keyword evidence="3 5" id="KW-0949">S-adenosyl-L-methionine</keyword>
<dbReference type="InterPro" id="IPR007848">
    <property type="entry name" value="Small_mtfrase_dom"/>
</dbReference>
<keyword evidence="1 5" id="KW-0489">Methyltransferase</keyword>
<comment type="similarity">
    <text evidence="5">Belongs to the protein N5-glutamine methyltransferase family. PrmC subfamily.</text>
</comment>
<feature type="binding site" evidence="5">
    <location>
        <begin position="126"/>
        <end position="130"/>
    </location>
    <ligand>
        <name>S-adenosyl-L-methionine</name>
        <dbReference type="ChEBI" id="CHEBI:59789"/>
    </ligand>
</feature>
<dbReference type="EC" id="2.1.1.297" evidence="5"/>
<dbReference type="Proteomes" id="UP000218327">
    <property type="component" value="Unassembled WGS sequence"/>
</dbReference>
<evidence type="ECO:0000313" key="8">
    <source>
        <dbReference type="EMBL" id="PCJ26223.1"/>
    </source>
</evidence>
<evidence type="ECO:0000256" key="5">
    <source>
        <dbReference type="HAMAP-Rule" id="MF_02126"/>
    </source>
</evidence>
<evidence type="ECO:0000256" key="1">
    <source>
        <dbReference type="ARBA" id="ARBA00022603"/>
    </source>
</evidence>
<dbReference type="Pfam" id="PF05175">
    <property type="entry name" value="MTS"/>
    <property type="match status" value="1"/>
</dbReference>
<feature type="domain" description="Release factor glutamine methyltransferase N-terminal" evidence="7">
    <location>
        <begin position="6"/>
        <end position="74"/>
    </location>
</feature>
<dbReference type="InterPro" id="IPR019874">
    <property type="entry name" value="RF_methyltr_PrmC"/>
</dbReference>
<dbReference type="HAMAP" id="MF_02126">
    <property type="entry name" value="RF_methyltr_PrmC"/>
    <property type="match status" value="1"/>
</dbReference>
<dbReference type="NCBIfam" id="TIGR00536">
    <property type="entry name" value="hemK_fam"/>
    <property type="match status" value="1"/>
</dbReference>
<dbReference type="GO" id="GO:0032259">
    <property type="term" value="P:methylation"/>
    <property type="evidence" value="ECO:0007669"/>
    <property type="project" value="UniProtKB-KW"/>
</dbReference>
<evidence type="ECO:0000256" key="3">
    <source>
        <dbReference type="ARBA" id="ARBA00022691"/>
    </source>
</evidence>
<comment type="function">
    <text evidence="5">Methylates the class 1 translation termination release factors RF1/PrfA and RF2/PrfB on the glutamine residue of the universally conserved GGQ motif.</text>
</comment>
<dbReference type="Gene3D" id="3.40.50.150">
    <property type="entry name" value="Vaccinia Virus protein VP39"/>
    <property type="match status" value="1"/>
</dbReference>
<evidence type="ECO:0000259" key="6">
    <source>
        <dbReference type="Pfam" id="PF05175"/>
    </source>
</evidence>
<dbReference type="Pfam" id="PF17827">
    <property type="entry name" value="PrmC_N"/>
    <property type="match status" value="1"/>
</dbReference>
<dbReference type="FunFam" id="3.40.50.150:FF:000053">
    <property type="entry name" value="Release factor glutamine methyltransferase"/>
    <property type="match status" value="1"/>
</dbReference>